<evidence type="ECO:0000256" key="7">
    <source>
        <dbReference type="ARBA" id="ARBA00022989"/>
    </source>
</evidence>
<feature type="transmembrane region" description="Helical" evidence="10">
    <location>
        <begin position="275"/>
        <end position="296"/>
    </location>
</feature>
<dbReference type="PROSITE" id="PS00211">
    <property type="entry name" value="ABC_TRANSPORTER_1"/>
    <property type="match status" value="1"/>
</dbReference>
<keyword evidence="6 13" id="KW-0067">ATP-binding</keyword>
<accession>A0A1M5PZJ2</accession>
<organism evidence="13 14">
    <name type="scientific">Geodermatophilus nigrescens</name>
    <dbReference type="NCBI Taxonomy" id="1070870"/>
    <lineage>
        <taxon>Bacteria</taxon>
        <taxon>Bacillati</taxon>
        <taxon>Actinomycetota</taxon>
        <taxon>Actinomycetes</taxon>
        <taxon>Geodermatophilales</taxon>
        <taxon>Geodermatophilaceae</taxon>
        <taxon>Geodermatophilus</taxon>
    </lineage>
</organism>
<evidence type="ECO:0000313" key="13">
    <source>
        <dbReference type="EMBL" id="SHH07427.1"/>
    </source>
</evidence>
<sequence length="586" mass="60398">MTVPAEPATSAGLRELLPLVRPHRRALLAAAGLSLVGAAAALAQPALTGRVISAVGAGRPLLPAVAALLLVLVAGAVLNAFQSYLLQRTGEGVVLTTRRTVADRLLRLPVAEYDRRRTGDLMSRVGADTTLLRATVTSGLVEVVGSAVVAVGALVAMALVDVWLLLVTVTAVAVGLTVVVASSRRIRKLSRRAQEEVGAMTAAVERALSAVRTIRASGATAREVGTVGASAERAYRAGVSVARVEAFVAPAGAIAVQGAFLAVLGLGGYRVATGSIAVADLVAFILYLFLLVMPLAQAVGAWTQLQTGLGALARIQEVLVLQPERDDVAEVGGATAAPRAPAAGVPLLELDDVSFAYPDGTRVLDGVSLSVPAGSRVALVGPSGAGKSTVLALVEGFYPLSGGTIRWAGTDVRELPRAALRARLGYVEQEAPVLAGTVRENLLLAAPDAADDELWAVLADVGLTGVVQRSPRGLDVPVGDEGVLLSGGERQRLAIARSLLARPALLLLDEPTASLDARNENLLRETLAAAAADRALLVVAHRLSTVLDSDQIVVLDTGRVVARGTHAELVDTSPLYRELAAAQLLV</sequence>
<evidence type="ECO:0000256" key="5">
    <source>
        <dbReference type="ARBA" id="ARBA00022741"/>
    </source>
</evidence>
<dbReference type="CDD" id="cd18551">
    <property type="entry name" value="ABC_6TM_LmrA_like"/>
    <property type="match status" value="1"/>
</dbReference>
<dbReference type="SMART" id="SM00382">
    <property type="entry name" value="AAA"/>
    <property type="match status" value="1"/>
</dbReference>
<feature type="transmembrane region" description="Helical" evidence="10">
    <location>
        <begin position="131"/>
        <end position="156"/>
    </location>
</feature>
<dbReference type="GO" id="GO:0015421">
    <property type="term" value="F:ABC-type oligopeptide transporter activity"/>
    <property type="evidence" value="ECO:0007669"/>
    <property type="project" value="TreeGrafter"/>
</dbReference>
<evidence type="ECO:0000256" key="3">
    <source>
        <dbReference type="ARBA" id="ARBA00022475"/>
    </source>
</evidence>
<dbReference type="InterPro" id="IPR017871">
    <property type="entry name" value="ABC_transporter-like_CS"/>
</dbReference>
<dbReference type="InterPro" id="IPR003439">
    <property type="entry name" value="ABC_transporter-like_ATP-bd"/>
</dbReference>
<dbReference type="PANTHER" id="PTHR43394:SF1">
    <property type="entry name" value="ATP-BINDING CASSETTE SUB-FAMILY B MEMBER 10, MITOCHONDRIAL"/>
    <property type="match status" value="1"/>
</dbReference>
<evidence type="ECO:0000259" key="12">
    <source>
        <dbReference type="PROSITE" id="PS50929"/>
    </source>
</evidence>
<dbReference type="InterPro" id="IPR003593">
    <property type="entry name" value="AAA+_ATPase"/>
</dbReference>
<feature type="transmembrane region" description="Helical" evidence="10">
    <location>
        <begin position="246"/>
        <end position="269"/>
    </location>
</feature>
<evidence type="ECO:0000313" key="14">
    <source>
        <dbReference type="Proteomes" id="UP000184471"/>
    </source>
</evidence>
<feature type="domain" description="ABC transmembrane type-1" evidence="12">
    <location>
        <begin position="28"/>
        <end position="307"/>
    </location>
</feature>
<keyword evidence="2" id="KW-0813">Transport</keyword>
<dbReference type="Gene3D" id="3.40.50.300">
    <property type="entry name" value="P-loop containing nucleotide triphosphate hydrolases"/>
    <property type="match status" value="1"/>
</dbReference>
<dbReference type="FunFam" id="3.40.50.300:FF:000299">
    <property type="entry name" value="ABC transporter ATP-binding protein/permease"/>
    <property type="match status" value="1"/>
</dbReference>
<dbReference type="Proteomes" id="UP000184471">
    <property type="component" value="Unassembled WGS sequence"/>
</dbReference>
<dbReference type="OrthoDB" id="9806127at2"/>
<protein>
    <submittedName>
        <fullName evidence="13">ATP-binding cassette, subfamily B</fullName>
    </submittedName>
</protein>
<dbReference type="Pfam" id="PF00005">
    <property type="entry name" value="ABC_tran"/>
    <property type="match status" value="1"/>
</dbReference>
<dbReference type="SUPFAM" id="SSF90123">
    <property type="entry name" value="ABC transporter transmembrane region"/>
    <property type="match status" value="1"/>
</dbReference>
<comment type="similarity">
    <text evidence="9">Belongs to the ABC transporter superfamily. Lipid exporter (TC 3.A.1.106) family.</text>
</comment>
<proteinExistence type="inferred from homology"/>
<evidence type="ECO:0000256" key="10">
    <source>
        <dbReference type="SAM" id="Phobius"/>
    </source>
</evidence>
<dbReference type="InterPro" id="IPR011527">
    <property type="entry name" value="ABC1_TM_dom"/>
</dbReference>
<evidence type="ECO:0000256" key="9">
    <source>
        <dbReference type="ARBA" id="ARBA00061644"/>
    </source>
</evidence>
<feature type="transmembrane region" description="Helical" evidence="10">
    <location>
        <begin position="61"/>
        <end position="81"/>
    </location>
</feature>
<keyword evidence="7 10" id="KW-1133">Transmembrane helix</keyword>
<dbReference type="PROSITE" id="PS50929">
    <property type="entry name" value="ABC_TM1F"/>
    <property type="match status" value="1"/>
</dbReference>
<feature type="domain" description="ABC transporter" evidence="11">
    <location>
        <begin position="348"/>
        <end position="582"/>
    </location>
</feature>
<dbReference type="PANTHER" id="PTHR43394">
    <property type="entry name" value="ATP-DEPENDENT PERMEASE MDL1, MITOCHONDRIAL"/>
    <property type="match status" value="1"/>
</dbReference>
<comment type="subcellular location">
    <subcellularLocation>
        <location evidence="1">Cell membrane</location>
        <topology evidence="1">Multi-pass membrane protein</topology>
    </subcellularLocation>
</comment>
<dbReference type="InterPro" id="IPR027417">
    <property type="entry name" value="P-loop_NTPase"/>
</dbReference>
<dbReference type="Gene3D" id="1.20.1560.10">
    <property type="entry name" value="ABC transporter type 1, transmembrane domain"/>
    <property type="match status" value="1"/>
</dbReference>
<keyword evidence="14" id="KW-1185">Reference proteome</keyword>
<keyword evidence="3" id="KW-1003">Cell membrane</keyword>
<keyword evidence="5" id="KW-0547">Nucleotide-binding</keyword>
<dbReference type="AlphaFoldDB" id="A0A1M5PZJ2"/>
<dbReference type="GO" id="GO:0005524">
    <property type="term" value="F:ATP binding"/>
    <property type="evidence" value="ECO:0007669"/>
    <property type="project" value="UniProtKB-KW"/>
</dbReference>
<keyword evidence="4 10" id="KW-0812">Transmembrane</keyword>
<dbReference type="STRING" id="1070870.SAMN05444351_3938"/>
<reference evidence="13 14" key="1">
    <citation type="submission" date="2016-11" db="EMBL/GenBank/DDBJ databases">
        <authorList>
            <person name="Jaros S."/>
            <person name="Januszkiewicz K."/>
            <person name="Wedrychowicz H."/>
        </authorList>
    </citation>
    <scope>NUCLEOTIDE SEQUENCE [LARGE SCALE GENOMIC DNA]</scope>
    <source>
        <strain evidence="13 14">DSM 45408</strain>
    </source>
</reference>
<dbReference type="InterPro" id="IPR039421">
    <property type="entry name" value="Type_1_exporter"/>
</dbReference>
<evidence type="ECO:0000259" key="11">
    <source>
        <dbReference type="PROSITE" id="PS50893"/>
    </source>
</evidence>
<dbReference type="InterPro" id="IPR036640">
    <property type="entry name" value="ABC1_TM_sf"/>
</dbReference>
<dbReference type="SUPFAM" id="SSF52540">
    <property type="entry name" value="P-loop containing nucleoside triphosphate hydrolases"/>
    <property type="match status" value="1"/>
</dbReference>
<feature type="transmembrane region" description="Helical" evidence="10">
    <location>
        <begin position="162"/>
        <end position="182"/>
    </location>
</feature>
<name>A0A1M5PZJ2_9ACTN</name>
<evidence type="ECO:0000256" key="1">
    <source>
        <dbReference type="ARBA" id="ARBA00004651"/>
    </source>
</evidence>
<dbReference type="GO" id="GO:0016887">
    <property type="term" value="F:ATP hydrolysis activity"/>
    <property type="evidence" value="ECO:0007669"/>
    <property type="project" value="InterPro"/>
</dbReference>
<evidence type="ECO:0000256" key="6">
    <source>
        <dbReference type="ARBA" id="ARBA00022840"/>
    </source>
</evidence>
<evidence type="ECO:0000256" key="8">
    <source>
        <dbReference type="ARBA" id="ARBA00023136"/>
    </source>
</evidence>
<dbReference type="PROSITE" id="PS50893">
    <property type="entry name" value="ABC_TRANSPORTER_2"/>
    <property type="match status" value="1"/>
</dbReference>
<dbReference type="EMBL" id="FQVX01000004">
    <property type="protein sequence ID" value="SHH07427.1"/>
    <property type="molecule type" value="Genomic_DNA"/>
</dbReference>
<evidence type="ECO:0000256" key="2">
    <source>
        <dbReference type="ARBA" id="ARBA00022448"/>
    </source>
</evidence>
<dbReference type="RefSeq" id="WP_073422080.1">
    <property type="nucleotide sequence ID" value="NZ_FQVX01000004.1"/>
</dbReference>
<gene>
    <name evidence="13" type="ORF">SAMN05444351_3938</name>
</gene>
<evidence type="ECO:0000256" key="4">
    <source>
        <dbReference type="ARBA" id="ARBA00022692"/>
    </source>
</evidence>
<keyword evidence="8 10" id="KW-0472">Membrane</keyword>
<dbReference type="GO" id="GO:0005886">
    <property type="term" value="C:plasma membrane"/>
    <property type="evidence" value="ECO:0007669"/>
    <property type="project" value="UniProtKB-SubCell"/>
</dbReference>
<dbReference type="Pfam" id="PF00664">
    <property type="entry name" value="ABC_membrane"/>
    <property type="match status" value="1"/>
</dbReference>